<evidence type="ECO:0000256" key="1">
    <source>
        <dbReference type="SAM" id="MobiDB-lite"/>
    </source>
</evidence>
<organism evidence="2 3">
    <name type="scientific">Trema orientale</name>
    <name type="common">Charcoal tree</name>
    <name type="synonym">Celtis orientalis</name>
    <dbReference type="NCBI Taxonomy" id="63057"/>
    <lineage>
        <taxon>Eukaryota</taxon>
        <taxon>Viridiplantae</taxon>
        <taxon>Streptophyta</taxon>
        <taxon>Embryophyta</taxon>
        <taxon>Tracheophyta</taxon>
        <taxon>Spermatophyta</taxon>
        <taxon>Magnoliopsida</taxon>
        <taxon>eudicotyledons</taxon>
        <taxon>Gunneridae</taxon>
        <taxon>Pentapetalae</taxon>
        <taxon>rosids</taxon>
        <taxon>fabids</taxon>
        <taxon>Rosales</taxon>
        <taxon>Cannabaceae</taxon>
        <taxon>Trema</taxon>
    </lineage>
</organism>
<feature type="compositionally biased region" description="Polar residues" evidence="1">
    <location>
        <begin position="87"/>
        <end position="99"/>
    </location>
</feature>
<evidence type="ECO:0000313" key="2">
    <source>
        <dbReference type="EMBL" id="PON83034.1"/>
    </source>
</evidence>
<comment type="caution">
    <text evidence="2">The sequence shown here is derived from an EMBL/GenBank/DDBJ whole genome shotgun (WGS) entry which is preliminary data.</text>
</comment>
<keyword evidence="3" id="KW-1185">Reference proteome</keyword>
<accession>A0A2P5EBZ5</accession>
<name>A0A2P5EBZ5_TREOI</name>
<dbReference type="Proteomes" id="UP000237000">
    <property type="component" value="Unassembled WGS sequence"/>
</dbReference>
<gene>
    <name evidence="2" type="ORF">TorRG33x02_211430</name>
</gene>
<dbReference type="AlphaFoldDB" id="A0A2P5EBZ5"/>
<feature type="region of interest" description="Disordered" evidence="1">
    <location>
        <begin position="65"/>
        <end position="99"/>
    </location>
</feature>
<sequence length="99" mass="11132">MLSQPTYVITQPFAPLVFKIQSFNSSVAKYQPSNPMDKGVNNESFTEKPMTCSQIPQLQQALTTVNTSNKKKQGELRGGNKNKRPTLQRQASTMVERNK</sequence>
<proteinExistence type="predicted"/>
<evidence type="ECO:0000313" key="3">
    <source>
        <dbReference type="Proteomes" id="UP000237000"/>
    </source>
</evidence>
<dbReference type="OrthoDB" id="10461040at2759"/>
<dbReference type="EMBL" id="JXTC01000184">
    <property type="protein sequence ID" value="PON83034.1"/>
    <property type="molecule type" value="Genomic_DNA"/>
</dbReference>
<reference evidence="3" key="1">
    <citation type="submission" date="2016-06" db="EMBL/GenBank/DDBJ databases">
        <title>Parallel loss of symbiosis genes in relatives of nitrogen-fixing non-legume Parasponia.</title>
        <authorList>
            <person name="Van Velzen R."/>
            <person name="Holmer R."/>
            <person name="Bu F."/>
            <person name="Rutten L."/>
            <person name="Van Zeijl A."/>
            <person name="Liu W."/>
            <person name="Santuari L."/>
            <person name="Cao Q."/>
            <person name="Sharma T."/>
            <person name="Shen D."/>
            <person name="Roswanjaya Y."/>
            <person name="Wardhani T."/>
            <person name="Kalhor M.S."/>
            <person name="Jansen J."/>
            <person name="Van den Hoogen J."/>
            <person name="Gungor B."/>
            <person name="Hartog M."/>
            <person name="Hontelez J."/>
            <person name="Verver J."/>
            <person name="Yang W.-C."/>
            <person name="Schijlen E."/>
            <person name="Repin R."/>
            <person name="Schilthuizen M."/>
            <person name="Schranz E."/>
            <person name="Heidstra R."/>
            <person name="Miyata K."/>
            <person name="Fedorova E."/>
            <person name="Kohlen W."/>
            <person name="Bisseling T."/>
            <person name="Smit S."/>
            <person name="Geurts R."/>
        </authorList>
    </citation>
    <scope>NUCLEOTIDE SEQUENCE [LARGE SCALE GENOMIC DNA]</scope>
    <source>
        <strain evidence="3">cv. RG33-2</strain>
    </source>
</reference>
<dbReference type="InParanoid" id="A0A2P5EBZ5"/>
<protein>
    <submittedName>
        <fullName evidence="2">Uncharacterized protein</fullName>
    </submittedName>
</protein>